<evidence type="ECO:0000313" key="6">
    <source>
        <dbReference type="Proteomes" id="UP000482960"/>
    </source>
</evidence>
<organism evidence="5 6">
    <name type="scientific">Phytohabitans rumicis</name>
    <dbReference type="NCBI Taxonomy" id="1076125"/>
    <lineage>
        <taxon>Bacteria</taxon>
        <taxon>Bacillati</taxon>
        <taxon>Actinomycetota</taxon>
        <taxon>Actinomycetes</taxon>
        <taxon>Micromonosporales</taxon>
        <taxon>Micromonosporaceae</taxon>
    </lineage>
</organism>
<keyword evidence="2" id="KW-0238">DNA-binding</keyword>
<evidence type="ECO:0000256" key="3">
    <source>
        <dbReference type="ARBA" id="ARBA00023163"/>
    </source>
</evidence>
<dbReference type="GO" id="GO:0003700">
    <property type="term" value="F:DNA-binding transcription factor activity"/>
    <property type="evidence" value="ECO:0007669"/>
    <property type="project" value="TreeGrafter"/>
</dbReference>
<keyword evidence="6" id="KW-1185">Reference proteome</keyword>
<keyword evidence="1" id="KW-0805">Transcription regulation</keyword>
<dbReference type="RefSeq" id="WP_178132673.1">
    <property type="nucleotide sequence ID" value="NZ_BAABJB010000034.1"/>
</dbReference>
<reference evidence="5 6" key="2">
    <citation type="submission" date="2020-03" db="EMBL/GenBank/DDBJ databases">
        <authorList>
            <person name="Ichikawa N."/>
            <person name="Kimura A."/>
            <person name="Kitahashi Y."/>
            <person name="Uohara A."/>
        </authorList>
    </citation>
    <scope>NUCLEOTIDE SEQUENCE [LARGE SCALE GENOMIC DNA]</scope>
    <source>
        <strain evidence="5 6">NBRC 108638</strain>
    </source>
</reference>
<evidence type="ECO:0000256" key="2">
    <source>
        <dbReference type="ARBA" id="ARBA00023125"/>
    </source>
</evidence>
<dbReference type="PANTHER" id="PTHR30146:SF109">
    <property type="entry name" value="HTH-TYPE TRANSCRIPTIONAL REGULATOR GALS"/>
    <property type="match status" value="1"/>
</dbReference>
<dbReference type="SUPFAM" id="SSF53822">
    <property type="entry name" value="Periplasmic binding protein-like I"/>
    <property type="match status" value="1"/>
</dbReference>
<evidence type="ECO:0000256" key="1">
    <source>
        <dbReference type="ARBA" id="ARBA00023015"/>
    </source>
</evidence>
<comment type="caution">
    <text evidence="5">The sequence shown here is derived from an EMBL/GenBank/DDBJ whole genome shotgun (WGS) entry which is preliminary data.</text>
</comment>
<dbReference type="EMBL" id="BLPG01000001">
    <property type="protein sequence ID" value="GFJ93438.1"/>
    <property type="molecule type" value="Genomic_DNA"/>
</dbReference>
<feature type="domain" description="Periplasmic binding protein/LacI sugar binding" evidence="4">
    <location>
        <begin position="53"/>
        <end position="167"/>
    </location>
</feature>
<dbReference type="PANTHER" id="PTHR30146">
    <property type="entry name" value="LACI-RELATED TRANSCRIPTIONAL REPRESSOR"/>
    <property type="match status" value="1"/>
</dbReference>
<reference evidence="5 6" key="1">
    <citation type="submission" date="2020-03" db="EMBL/GenBank/DDBJ databases">
        <title>Whole genome shotgun sequence of Phytohabitans rumicis NBRC 108638.</title>
        <authorList>
            <person name="Komaki H."/>
            <person name="Tamura T."/>
        </authorList>
    </citation>
    <scope>NUCLEOTIDE SEQUENCE [LARGE SCALE GENOMIC DNA]</scope>
    <source>
        <strain evidence="5 6">NBRC 108638</strain>
    </source>
</reference>
<dbReference type="GO" id="GO:0000976">
    <property type="term" value="F:transcription cis-regulatory region binding"/>
    <property type="evidence" value="ECO:0007669"/>
    <property type="project" value="TreeGrafter"/>
</dbReference>
<evidence type="ECO:0000313" key="5">
    <source>
        <dbReference type="EMBL" id="GFJ93438.1"/>
    </source>
</evidence>
<evidence type="ECO:0000259" key="4">
    <source>
        <dbReference type="Pfam" id="PF00532"/>
    </source>
</evidence>
<dbReference type="AlphaFoldDB" id="A0A6V8LEQ5"/>
<gene>
    <name evidence="5" type="ORF">Prum_070800</name>
</gene>
<dbReference type="InterPro" id="IPR001761">
    <property type="entry name" value="Peripla_BP/Lac1_sug-bd_dom"/>
</dbReference>
<dbReference type="Proteomes" id="UP000482960">
    <property type="component" value="Unassembled WGS sequence"/>
</dbReference>
<sequence>MDTTAYGPRPGLGFLAAIDALAYRPNLAARTLVTGRSRVIDVVTLSRRLFGPMSILAGVERAARPLDYSVRVATCQGPSPSELHAAVERLAGQGVEGVIVLAPVHDAVNDVVDLATEVPLVVVGATPEAGVTVVGADQALGARVATEHLLGLGHPTVWHVAGPASWSRSSTAWPM</sequence>
<dbReference type="Gene3D" id="3.40.50.2300">
    <property type="match status" value="1"/>
</dbReference>
<dbReference type="Pfam" id="PF00532">
    <property type="entry name" value="Peripla_BP_1"/>
    <property type="match status" value="1"/>
</dbReference>
<protein>
    <recommendedName>
        <fullName evidence="4">Periplasmic binding protein/LacI sugar binding domain-containing protein</fullName>
    </recommendedName>
</protein>
<keyword evidence="3" id="KW-0804">Transcription</keyword>
<name>A0A6V8LEQ5_9ACTN</name>
<proteinExistence type="predicted"/>
<accession>A0A6V8LEQ5</accession>
<dbReference type="InterPro" id="IPR028082">
    <property type="entry name" value="Peripla_BP_I"/>
</dbReference>